<dbReference type="GO" id="GO:0022857">
    <property type="term" value="F:transmembrane transporter activity"/>
    <property type="evidence" value="ECO:0007669"/>
    <property type="project" value="InterPro"/>
</dbReference>
<sequence length="444" mass="48952">MESSINFPLLNNVHNEVDNMEQKVIKGGWISAIYIIGESTVTAAKNINVWSGVATLLPLLGAFIADSYLGRFNTILISSLIYIMVGPRNVNALGIGGSIKISTSDQFDEDKPEEKKAKSSFFNWWYFGICGGSTAGMLIVFYVQDNVSWMVGFGIPALAMAFALVLFLFGWRSYLQEVPKGSPLVPVVQVFVAACRKRHLCVSKDGYEVCTEDGIGLASKGWTLARTHQFKCLDKAAIIDEMDALSETRNNWRPCSVSQVEEVKLLIRLVPIWLSCLTFAVIQAQGGTFFTKQGSSMDRLIGHNFRVPAASLQVIAGLVIIFTVPIYDRILVPVARNWTGHESGITMLQRIGAGMFFSILTMVVAALVEARRVKIATKYGLIDQPQITVPMSVWWLVPQYVLSGIQDVFAIVGLQEFFYDQMPDTMRSIGSATYLSVLGVGSLI</sequence>
<gene>
    <name evidence="7" type="ORF">BVC80_8657g2</name>
</gene>
<dbReference type="Proteomes" id="UP000195402">
    <property type="component" value="Unassembled WGS sequence"/>
</dbReference>
<accession>A0A200Q8C0</accession>
<keyword evidence="3 6" id="KW-0812">Transmembrane</keyword>
<name>A0A200Q8C0_MACCD</name>
<dbReference type="FunCoup" id="A0A200Q8C0">
    <property type="interactions" value="1337"/>
</dbReference>
<evidence type="ECO:0000313" key="8">
    <source>
        <dbReference type="Proteomes" id="UP000195402"/>
    </source>
</evidence>
<dbReference type="SUPFAM" id="SSF103473">
    <property type="entry name" value="MFS general substrate transporter"/>
    <property type="match status" value="1"/>
</dbReference>
<dbReference type="InterPro" id="IPR000109">
    <property type="entry name" value="POT_fam"/>
</dbReference>
<evidence type="ECO:0000256" key="1">
    <source>
        <dbReference type="ARBA" id="ARBA00004141"/>
    </source>
</evidence>
<comment type="similarity">
    <text evidence="2">Belongs to the major facilitator superfamily. Proton-dependent oligopeptide transporter (POT/PTR) (TC 2.A.17) family.</text>
</comment>
<dbReference type="EMBL" id="MVGT01002756">
    <property type="protein sequence ID" value="OVA06685.1"/>
    <property type="molecule type" value="Genomic_DNA"/>
</dbReference>
<dbReference type="AlphaFoldDB" id="A0A200Q8C0"/>
<organism evidence="7 8">
    <name type="scientific">Macleaya cordata</name>
    <name type="common">Five-seeded plume-poppy</name>
    <name type="synonym">Bocconia cordata</name>
    <dbReference type="NCBI Taxonomy" id="56857"/>
    <lineage>
        <taxon>Eukaryota</taxon>
        <taxon>Viridiplantae</taxon>
        <taxon>Streptophyta</taxon>
        <taxon>Embryophyta</taxon>
        <taxon>Tracheophyta</taxon>
        <taxon>Spermatophyta</taxon>
        <taxon>Magnoliopsida</taxon>
        <taxon>Ranunculales</taxon>
        <taxon>Papaveraceae</taxon>
        <taxon>Papaveroideae</taxon>
        <taxon>Macleaya</taxon>
    </lineage>
</organism>
<dbReference type="OrthoDB" id="8904098at2759"/>
<keyword evidence="8" id="KW-1185">Reference proteome</keyword>
<evidence type="ECO:0000256" key="6">
    <source>
        <dbReference type="SAM" id="Phobius"/>
    </source>
</evidence>
<reference evidence="7 8" key="1">
    <citation type="journal article" date="2017" name="Mol. Plant">
        <title>The Genome of Medicinal Plant Macleaya cordata Provides New Insights into Benzylisoquinoline Alkaloids Metabolism.</title>
        <authorList>
            <person name="Liu X."/>
            <person name="Liu Y."/>
            <person name="Huang P."/>
            <person name="Ma Y."/>
            <person name="Qing Z."/>
            <person name="Tang Q."/>
            <person name="Cao H."/>
            <person name="Cheng P."/>
            <person name="Zheng Y."/>
            <person name="Yuan Z."/>
            <person name="Zhou Y."/>
            <person name="Liu J."/>
            <person name="Tang Z."/>
            <person name="Zhuo Y."/>
            <person name="Zhang Y."/>
            <person name="Yu L."/>
            <person name="Huang J."/>
            <person name="Yang P."/>
            <person name="Peng Q."/>
            <person name="Zhang J."/>
            <person name="Jiang W."/>
            <person name="Zhang Z."/>
            <person name="Lin K."/>
            <person name="Ro D.K."/>
            <person name="Chen X."/>
            <person name="Xiong X."/>
            <person name="Shang Y."/>
            <person name="Huang S."/>
            <person name="Zeng J."/>
        </authorList>
    </citation>
    <scope>NUCLEOTIDE SEQUENCE [LARGE SCALE GENOMIC DNA]</scope>
    <source>
        <strain evidence="8">cv. BLH2017</strain>
        <tissue evidence="7">Root</tissue>
    </source>
</reference>
<dbReference type="GO" id="GO:0016020">
    <property type="term" value="C:membrane"/>
    <property type="evidence" value="ECO:0007669"/>
    <property type="project" value="UniProtKB-SubCell"/>
</dbReference>
<dbReference type="InParanoid" id="A0A200Q8C0"/>
<evidence type="ECO:0000256" key="2">
    <source>
        <dbReference type="ARBA" id="ARBA00005982"/>
    </source>
</evidence>
<comment type="subcellular location">
    <subcellularLocation>
        <location evidence="1">Membrane</location>
        <topology evidence="1">Multi-pass membrane protein</topology>
    </subcellularLocation>
</comment>
<dbReference type="OMA" id="WISAIYI"/>
<dbReference type="Pfam" id="PF00854">
    <property type="entry name" value="PTR2"/>
    <property type="match status" value="1"/>
</dbReference>
<keyword evidence="4 6" id="KW-1133">Transmembrane helix</keyword>
<evidence type="ECO:0000256" key="3">
    <source>
        <dbReference type="ARBA" id="ARBA00022692"/>
    </source>
</evidence>
<dbReference type="PANTHER" id="PTHR11654">
    <property type="entry name" value="OLIGOPEPTIDE TRANSPORTER-RELATED"/>
    <property type="match status" value="1"/>
</dbReference>
<feature type="transmembrane region" description="Helical" evidence="6">
    <location>
        <begin position="49"/>
        <end position="69"/>
    </location>
</feature>
<dbReference type="InterPro" id="IPR036259">
    <property type="entry name" value="MFS_trans_sf"/>
</dbReference>
<comment type="caution">
    <text evidence="7">The sequence shown here is derived from an EMBL/GenBank/DDBJ whole genome shotgun (WGS) entry which is preliminary data.</text>
</comment>
<proteinExistence type="inferred from homology"/>
<feature type="transmembrane region" description="Helical" evidence="6">
    <location>
        <begin position="307"/>
        <end position="327"/>
    </location>
</feature>
<feature type="transmembrane region" description="Helical" evidence="6">
    <location>
        <begin position="347"/>
        <end position="368"/>
    </location>
</feature>
<feature type="transmembrane region" description="Helical" evidence="6">
    <location>
        <begin position="124"/>
        <end position="143"/>
    </location>
</feature>
<keyword evidence="5 6" id="KW-0472">Membrane</keyword>
<feature type="transmembrane region" description="Helical" evidence="6">
    <location>
        <begin position="149"/>
        <end position="171"/>
    </location>
</feature>
<evidence type="ECO:0000256" key="5">
    <source>
        <dbReference type="ARBA" id="ARBA00023136"/>
    </source>
</evidence>
<protein>
    <submittedName>
        <fullName evidence="7">Proton-dependent oligopeptide transporter family</fullName>
    </submittedName>
</protein>
<evidence type="ECO:0000313" key="7">
    <source>
        <dbReference type="EMBL" id="OVA06685.1"/>
    </source>
</evidence>
<dbReference type="Gene3D" id="1.20.1250.20">
    <property type="entry name" value="MFS general substrate transporter like domains"/>
    <property type="match status" value="2"/>
</dbReference>
<evidence type="ECO:0000256" key="4">
    <source>
        <dbReference type="ARBA" id="ARBA00022989"/>
    </source>
</evidence>